<proteinExistence type="predicted"/>
<reference evidence="3 4" key="1">
    <citation type="submission" date="2023-03" db="EMBL/GenBank/DDBJ databases">
        <title>High-quality genome of Scylla paramamosain provides insights in environmental adaptation.</title>
        <authorList>
            <person name="Zhang L."/>
        </authorList>
    </citation>
    <scope>NUCLEOTIDE SEQUENCE [LARGE SCALE GENOMIC DNA]</scope>
    <source>
        <strain evidence="3">LZ_2023a</strain>
        <tissue evidence="3">Muscle</tissue>
    </source>
</reference>
<dbReference type="Proteomes" id="UP001487740">
    <property type="component" value="Unassembled WGS sequence"/>
</dbReference>
<feature type="domain" description="VWFC" evidence="2">
    <location>
        <begin position="642"/>
        <end position="704"/>
    </location>
</feature>
<feature type="region of interest" description="Disordered" evidence="1">
    <location>
        <begin position="788"/>
        <end position="820"/>
    </location>
</feature>
<evidence type="ECO:0000259" key="2">
    <source>
        <dbReference type="SMART" id="SM00214"/>
    </source>
</evidence>
<comment type="caution">
    <text evidence="3">The sequence shown here is derived from an EMBL/GenBank/DDBJ whole genome shotgun (WGS) entry which is preliminary data.</text>
</comment>
<accession>A0AAW0URR5</accession>
<keyword evidence="4" id="KW-1185">Reference proteome</keyword>
<sequence length="820" mass="89527">MAPHRSEKLSRCEVRAEKCCKYPMFSPSFFECCNKVGCCPRRCMEEAPQSSEESTEVDSAANASPSESEEECKVGRVCCRFRPNTVEYTQCCERHQCRPSCHSVPEGCCYNKKTWKWGSVVEAVDEDCVDIKCAAERVDYWPYLITRLVIVPQTGVLCSEPKCGDCNEWRCVDETGMLREEGEKFYMGRCRRCECLPAGRIRCVSVDHVCPPLPKVTPRYCDVVRGLCCDTLNCSVERTCRDLNNQERGLYTTWRSDPCTTHRCTLAGIVTERESCSPMPHPNCMKEEEYNNLISSEEKSEESGGTGSGEGSGGTGSGEGSGGTGSGEGSGGTGYDTGEGSGASGGGTGTGEGSGEGGGGAISGEDSGGSNSLEEEFQCCPKWKCGLDCRLVRCSMVPPGEDCVEVYEPLACCPDWNCSGCMDRHRQYHPLGSVWHPTPCTTLSCSPLGIVNITKPCKPKPHDICFEEPSEDGCCPVYNCGGCVDEDNIFHPMFSKWKVTDCNHLACTTNGIIPWEPECPPKPHENCRRGPKGLDCCPEWECGLDCRVVRCAGPPHSGCIPHMDPAACCPSWECKTCVDEEGRRRPLGNTWRTDDPCTNKTCTETGVVMVSASCALSSPPREGCFKYTPEGECCPRWNCSGCLDDNGIFHRIFEAWSSDACTRHFCASSGIITQELECPPLGRIPHPNCVTHLEPGECCSRWKCGPDCRLVFCPQRPEGNCTSHRPPLACCDQYECSGCTDDQGRKRSPGDTWFTPPCYLHVCRNEGVVTHDFCDTVSPSPYYSNLGKRSAGFDESASGPESKKAETAGASPPEQAPAPE</sequence>
<dbReference type="SMART" id="SM00214">
    <property type="entry name" value="VWC"/>
    <property type="match status" value="2"/>
</dbReference>
<name>A0AAW0URR5_SCYPA</name>
<evidence type="ECO:0000256" key="1">
    <source>
        <dbReference type="SAM" id="MobiDB-lite"/>
    </source>
</evidence>
<gene>
    <name evidence="3" type="ORF">O3P69_001089</name>
</gene>
<dbReference type="InterPro" id="IPR001007">
    <property type="entry name" value="VWF_dom"/>
</dbReference>
<protein>
    <recommendedName>
        <fullName evidence="2">VWFC domain-containing protein</fullName>
    </recommendedName>
</protein>
<organism evidence="3 4">
    <name type="scientific">Scylla paramamosain</name>
    <name type="common">Mud crab</name>
    <dbReference type="NCBI Taxonomy" id="85552"/>
    <lineage>
        <taxon>Eukaryota</taxon>
        <taxon>Metazoa</taxon>
        <taxon>Ecdysozoa</taxon>
        <taxon>Arthropoda</taxon>
        <taxon>Crustacea</taxon>
        <taxon>Multicrustacea</taxon>
        <taxon>Malacostraca</taxon>
        <taxon>Eumalacostraca</taxon>
        <taxon>Eucarida</taxon>
        <taxon>Decapoda</taxon>
        <taxon>Pleocyemata</taxon>
        <taxon>Brachyura</taxon>
        <taxon>Eubrachyura</taxon>
        <taxon>Portunoidea</taxon>
        <taxon>Portunidae</taxon>
        <taxon>Portuninae</taxon>
        <taxon>Scylla</taxon>
    </lineage>
</organism>
<feature type="domain" description="VWFC" evidence="2">
    <location>
        <begin position="577"/>
        <end position="639"/>
    </location>
</feature>
<evidence type="ECO:0000313" key="3">
    <source>
        <dbReference type="EMBL" id="KAK8401721.1"/>
    </source>
</evidence>
<feature type="compositionally biased region" description="Gly residues" evidence="1">
    <location>
        <begin position="304"/>
        <end position="362"/>
    </location>
</feature>
<dbReference type="AlphaFoldDB" id="A0AAW0URR5"/>
<dbReference type="EMBL" id="JARAKH010000008">
    <property type="protein sequence ID" value="KAK8401721.1"/>
    <property type="molecule type" value="Genomic_DNA"/>
</dbReference>
<feature type="region of interest" description="Disordered" evidence="1">
    <location>
        <begin position="294"/>
        <end position="369"/>
    </location>
</feature>
<evidence type="ECO:0000313" key="4">
    <source>
        <dbReference type="Proteomes" id="UP001487740"/>
    </source>
</evidence>